<evidence type="ECO:0000313" key="1">
    <source>
        <dbReference type="EMBL" id="BBL45379.1"/>
    </source>
</evidence>
<reference evidence="2" key="1">
    <citation type="journal article" date="2022" name="Int. J. Syst. Evol. Microbiol.">
        <title>Nanobdella aerobiophila gen. nov., sp. nov., a thermoacidophilic, obligate ectosymbiotic archaeon, and proposal of Nanobdellaceae fam. nov., Nanobdellales ord. nov. and Nanobdellia class. nov.</title>
        <authorList>
            <person name="Kato S."/>
            <person name="Ogasawara A."/>
            <person name="Itoh T."/>
            <person name="Sakai H.D."/>
            <person name="Shimizu M."/>
            <person name="Yuki M."/>
            <person name="Kaneko M."/>
            <person name="Takashina T."/>
            <person name="Ohkuma M."/>
        </authorList>
    </citation>
    <scope>NUCLEOTIDE SEQUENCE [LARGE SCALE GENOMIC DNA]</scope>
    <source>
        <strain evidence="2">MJ1</strain>
    </source>
</reference>
<sequence>MISITHWDLDGIFSLSLLYKKFGDKFKVYFSSPRLINKTLLKVIENNDPNERVYITDIATNQEAIYLSSYFKEVYWIDHHNKNYDEITKRINVYIKDYRSAARVLSEYLDINNDYLYIIDDIDSGMIRNDLERDLRDMIVAIRYFYPKSFDLYFISFAKKINIDINNILDKNILNRFRKILKDLYKDIDRDLYIIEDKYKIFIIKTKYDIPSNYVVEYIGEKFGQKPDYIITLYQKSKRGEIRTLNNKNVIEIAKIFNGNGHKFAAGFVYNNENDVYEKIKYMNNL</sequence>
<evidence type="ECO:0000313" key="2">
    <source>
        <dbReference type="Proteomes" id="UP001055553"/>
    </source>
</evidence>
<name>A0A915SZP5_9ARCH</name>
<proteinExistence type="predicted"/>
<dbReference type="PANTHER" id="PTHR42146:SF1">
    <property type="entry name" value="OLIGORIBONUCLEASE NRNB"/>
    <property type="match status" value="1"/>
</dbReference>
<keyword evidence="2" id="KW-1185">Reference proteome</keyword>
<dbReference type="InterPro" id="IPR052968">
    <property type="entry name" value="Nucleotide_metab_enz"/>
</dbReference>
<dbReference type="PANTHER" id="PTHR42146">
    <property type="entry name" value="3',5'-CYCLIC-NUCLEOTIDE PHOSPHODIESTERASE"/>
    <property type="match status" value="1"/>
</dbReference>
<organism evidence="1 2">
    <name type="scientific">Nanobdella aerobiophila</name>
    <dbReference type="NCBI Taxonomy" id="2586965"/>
    <lineage>
        <taxon>Archaea</taxon>
        <taxon>Nanobdellota</taxon>
        <taxon>Nanobdellia</taxon>
        <taxon>Nanobdellales</taxon>
        <taxon>Nanobdellaceae</taxon>
        <taxon>Nanobdella</taxon>
    </lineage>
</organism>
<dbReference type="RefSeq" id="WP_258393413.1">
    <property type="nucleotide sequence ID" value="NZ_AP019769.1"/>
</dbReference>
<accession>A0A915SZP5</accession>
<dbReference type="EMBL" id="AP019769">
    <property type="protein sequence ID" value="BBL45379.1"/>
    <property type="molecule type" value="Genomic_DNA"/>
</dbReference>
<dbReference type="Gene3D" id="3.10.310.30">
    <property type="match status" value="1"/>
</dbReference>
<dbReference type="InterPro" id="IPR038763">
    <property type="entry name" value="DHH_sf"/>
</dbReference>
<gene>
    <name evidence="1" type="ORF">MJ1_0208</name>
</gene>
<protein>
    <submittedName>
        <fullName evidence="1">Phosphoesterase</fullName>
    </submittedName>
</protein>
<dbReference type="GeneID" id="74568160"/>
<dbReference type="AlphaFoldDB" id="A0A915SZP5"/>
<dbReference type="KEGG" id="naer:MJ1_0208"/>
<dbReference type="Proteomes" id="UP001055553">
    <property type="component" value="Chromosome"/>
</dbReference>
<dbReference type="SUPFAM" id="SSF64182">
    <property type="entry name" value="DHH phosphoesterases"/>
    <property type="match status" value="1"/>
</dbReference>
<dbReference type="Gene3D" id="3.90.1640.10">
    <property type="entry name" value="inorganic pyrophosphatase (n-terminal core)"/>
    <property type="match status" value="1"/>
</dbReference>